<dbReference type="InterPro" id="IPR002371">
    <property type="entry name" value="FlgK"/>
</dbReference>
<evidence type="ECO:0000259" key="8">
    <source>
        <dbReference type="Pfam" id="PF06429"/>
    </source>
</evidence>
<dbReference type="PANTHER" id="PTHR30033">
    <property type="entry name" value="FLAGELLAR HOOK-ASSOCIATED PROTEIN 1"/>
    <property type="match status" value="1"/>
</dbReference>
<keyword evidence="12" id="KW-1185">Reference proteome</keyword>
<evidence type="ECO:0000313" key="11">
    <source>
        <dbReference type="EMBL" id="MDR7150982.1"/>
    </source>
</evidence>
<keyword evidence="6" id="KW-0975">Bacterial flagellum</keyword>
<dbReference type="Pfam" id="PF00460">
    <property type="entry name" value="Flg_bb_rod"/>
    <property type="match status" value="1"/>
</dbReference>
<comment type="subcellular location">
    <subcellularLocation>
        <location evidence="1">Bacterial flagellum</location>
    </subcellularLocation>
    <subcellularLocation>
        <location evidence="2">Secreted</location>
    </subcellularLocation>
</comment>
<dbReference type="SUPFAM" id="SSF64518">
    <property type="entry name" value="Phase 1 flagellin"/>
    <property type="match status" value="1"/>
</dbReference>
<evidence type="ECO:0000259" key="10">
    <source>
        <dbReference type="Pfam" id="PF22638"/>
    </source>
</evidence>
<evidence type="ECO:0000256" key="2">
    <source>
        <dbReference type="ARBA" id="ARBA00004613"/>
    </source>
</evidence>
<keyword evidence="11" id="KW-0282">Flagellum</keyword>
<gene>
    <name evidence="11" type="ORF">J2W49_002955</name>
</gene>
<dbReference type="NCBIfam" id="TIGR02492">
    <property type="entry name" value="flgK_ends"/>
    <property type="match status" value="1"/>
</dbReference>
<evidence type="ECO:0000259" key="7">
    <source>
        <dbReference type="Pfam" id="PF00460"/>
    </source>
</evidence>
<sequence length="637" mass="66231">MGALSIGANALTTNLAALQVIGHNIANVNTEGYSRQNVQLETAGYQKFGNGYFGKGVNIATVERSHDAYLTREAQITSAIASADAIRYSRLQQLESAFPLGEGGLGSALNSMLNAWGDVSSSPSDLTARTVVIARAEEFASRLRNTAGQLDSLRSNTYQQVEGAVNVVNQLASDLAKVNQRIIETQGGTHTPNDLFDQRDQLVREINKYVQTSSVAGEGGAINLFVGGSQPLVLGQNAQRLAVGRDSADPSRVQVLFTQAGMSTPIADANLGGGEIAGLVRFMNQDLTVVENQLGRLALASAISLNEQQALGLDLQGNPGTNFFVPPANATAQGANTNTGNAQISTSVSDPTALMASDYDIRFEAGGVNIIRMSDGQSTVVPSLPAVIDGLNFNLDAGAGNVGDRFAVRPFAAVARNIQLAIGSPDRLAAASPVQVVPGVGNSTGLSVESLYAVSNSPNLTDPVTLTFQADGTFTATGLGPGNPPPDNVGPPATYNFSPGVPMELNGWSLTLRGTPTAGDTFTVDAAPASSIAQNSGNAVGVLAMRDRPTFEGIALADGYISLFSELGTQVQGAKFASEFSASIAQGAETARTNVAGVNLDEEAARLLQFQQAYQASAKFLQVAQSTFDSLLQTVGR</sequence>
<comment type="similarity">
    <text evidence="3">Belongs to the flagella basal body rod proteins family.</text>
</comment>
<feature type="domain" description="Flagellar hook-associated protein FlgK helical" evidence="10">
    <location>
        <begin position="91"/>
        <end position="324"/>
    </location>
</feature>
<keyword evidence="11" id="KW-0966">Cell projection</keyword>
<dbReference type="Pfam" id="PF21158">
    <property type="entry name" value="flgK_1st_1"/>
    <property type="match status" value="1"/>
</dbReference>
<feature type="domain" description="Flagellar hook-associated protein 1 D2-like" evidence="9">
    <location>
        <begin position="337"/>
        <end position="410"/>
    </location>
</feature>
<dbReference type="InterPro" id="IPR049119">
    <property type="entry name" value="FlgK_D2-like"/>
</dbReference>
<dbReference type="PANTHER" id="PTHR30033:SF1">
    <property type="entry name" value="FLAGELLAR HOOK-ASSOCIATED PROTEIN 1"/>
    <property type="match status" value="1"/>
</dbReference>
<evidence type="ECO:0000313" key="12">
    <source>
        <dbReference type="Proteomes" id="UP001265700"/>
    </source>
</evidence>
<accession>A0ABU1WPM2</accession>
<dbReference type="EMBL" id="JAVDWU010000006">
    <property type="protein sequence ID" value="MDR7150982.1"/>
    <property type="molecule type" value="Genomic_DNA"/>
</dbReference>
<organism evidence="11 12">
    <name type="scientific">Hydrogenophaga palleronii</name>
    <dbReference type="NCBI Taxonomy" id="65655"/>
    <lineage>
        <taxon>Bacteria</taxon>
        <taxon>Pseudomonadati</taxon>
        <taxon>Pseudomonadota</taxon>
        <taxon>Betaproteobacteria</taxon>
        <taxon>Burkholderiales</taxon>
        <taxon>Comamonadaceae</taxon>
        <taxon>Hydrogenophaga</taxon>
    </lineage>
</organism>
<feature type="domain" description="Flagellar basal body rod protein N-terminal" evidence="7">
    <location>
        <begin position="5"/>
        <end position="33"/>
    </location>
</feature>
<evidence type="ECO:0000259" key="9">
    <source>
        <dbReference type="Pfam" id="PF21158"/>
    </source>
</evidence>
<keyword evidence="5" id="KW-0964">Secreted</keyword>
<dbReference type="Proteomes" id="UP001265700">
    <property type="component" value="Unassembled WGS sequence"/>
</dbReference>
<reference evidence="11 12" key="1">
    <citation type="submission" date="2023-07" db="EMBL/GenBank/DDBJ databases">
        <title>Sorghum-associated microbial communities from plants grown in Nebraska, USA.</title>
        <authorList>
            <person name="Schachtman D."/>
        </authorList>
    </citation>
    <scope>NUCLEOTIDE SEQUENCE [LARGE SCALE GENOMIC DNA]</scope>
    <source>
        <strain evidence="11 12">4249</strain>
    </source>
</reference>
<dbReference type="InterPro" id="IPR001444">
    <property type="entry name" value="Flag_bb_rod_N"/>
</dbReference>
<comment type="caution">
    <text evidence="11">The sequence shown here is derived from an EMBL/GenBank/DDBJ whole genome shotgun (WGS) entry which is preliminary data.</text>
</comment>
<evidence type="ECO:0000256" key="3">
    <source>
        <dbReference type="ARBA" id="ARBA00009677"/>
    </source>
</evidence>
<dbReference type="InterPro" id="IPR053927">
    <property type="entry name" value="FlgK_helical"/>
</dbReference>
<dbReference type="Pfam" id="PF22638">
    <property type="entry name" value="FlgK_D1"/>
    <property type="match status" value="1"/>
</dbReference>
<evidence type="ECO:0000256" key="5">
    <source>
        <dbReference type="ARBA" id="ARBA00022525"/>
    </source>
</evidence>
<name>A0ABU1WPM2_9BURK</name>
<proteinExistence type="inferred from homology"/>
<dbReference type="PRINTS" id="PR01005">
    <property type="entry name" value="FLGHOOKAP1"/>
</dbReference>
<feature type="domain" description="Flagellar basal-body/hook protein C-terminal" evidence="8">
    <location>
        <begin position="596"/>
        <end position="633"/>
    </location>
</feature>
<dbReference type="Pfam" id="PF06429">
    <property type="entry name" value="Flg_bbr_C"/>
    <property type="match status" value="1"/>
</dbReference>
<evidence type="ECO:0000256" key="6">
    <source>
        <dbReference type="ARBA" id="ARBA00023143"/>
    </source>
</evidence>
<dbReference type="RefSeq" id="WP_310317495.1">
    <property type="nucleotide sequence ID" value="NZ_JAVDWU010000006.1"/>
</dbReference>
<protein>
    <recommendedName>
        <fullName evidence="4">Flagellar hook-associated protein 1</fullName>
    </recommendedName>
</protein>
<evidence type="ECO:0000256" key="4">
    <source>
        <dbReference type="ARBA" id="ARBA00016244"/>
    </source>
</evidence>
<keyword evidence="11" id="KW-0969">Cilium</keyword>
<evidence type="ECO:0000256" key="1">
    <source>
        <dbReference type="ARBA" id="ARBA00004365"/>
    </source>
</evidence>
<dbReference type="InterPro" id="IPR010930">
    <property type="entry name" value="Flg_bb/hook_C_dom"/>
</dbReference>